<dbReference type="PANTHER" id="PTHR10252">
    <property type="entry name" value="HISTONE-LIKE TRANSCRIPTION FACTOR CCAAT-RELATED"/>
    <property type="match status" value="1"/>
</dbReference>
<evidence type="ECO:0000256" key="3">
    <source>
        <dbReference type="SAM" id="MobiDB-lite"/>
    </source>
</evidence>
<keyword evidence="5" id="KW-0396">Initiation factor</keyword>
<dbReference type="InterPro" id="IPR050568">
    <property type="entry name" value="Transcr_DNA_Rep_Reg"/>
</dbReference>
<proteinExistence type="predicted"/>
<feature type="compositionally biased region" description="Basic and acidic residues" evidence="3">
    <location>
        <begin position="90"/>
        <end position="101"/>
    </location>
</feature>
<dbReference type="Pfam" id="PF00808">
    <property type="entry name" value="CBFD_NFYB_HMF"/>
    <property type="match status" value="1"/>
</dbReference>
<dbReference type="CDD" id="cd22906">
    <property type="entry name" value="HFD_DRAP1"/>
    <property type="match status" value="1"/>
</dbReference>
<dbReference type="GO" id="GO:0005634">
    <property type="term" value="C:nucleus"/>
    <property type="evidence" value="ECO:0007669"/>
    <property type="project" value="UniProtKB-SubCell"/>
</dbReference>
<feature type="compositionally biased region" description="Basic and acidic residues" evidence="3">
    <location>
        <begin position="124"/>
        <end position="148"/>
    </location>
</feature>
<dbReference type="InParanoid" id="A0A2P5FUN7"/>
<dbReference type="Gene3D" id="1.10.20.10">
    <property type="entry name" value="Histone, subunit A"/>
    <property type="match status" value="1"/>
</dbReference>
<dbReference type="GO" id="GO:0046982">
    <property type="term" value="F:protein heterodimerization activity"/>
    <property type="evidence" value="ECO:0007669"/>
    <property type="project" value="InterPro"/>
</dbReference>
<dbReference type="GO" id="GO:0003743">
    <property type="term" value="F:translation initiation factor activity"/>
    <property type="evidence" value="ECO:0007669"/>
    <property type="project" value="UniProtKB-KW"/>
</dbReference>
<dbReference type="InterPro" id="IPR003958">
    <property type="entry name" value="CBFA_NFYB_domain"/>
</dbReference>
<dbReference type="EMBL" id="JXTC01000008">
    <property type="protein sequence ID" value="POO01508.1"/>
    <property type="molecule type" value="Genomic_DNA"/>
</dbReference>
<dbReference type="Proteomes" id="UP000237000">
    <property type="component" value="Unassembled WGS sequence"/>
</dbReference>
<keyword evidence="5" id="KW-0648">Protein biosynthesis</keyword>
<reference evidence="6" key="1">
    <citation type="submission" date="2016-06" db="EMBL/GenBank/DDBJ databases">
        <title>Parallel loss of symbiosis genes in relatives of nitrogen-fixing non-legume Parasponia.</title>
        <authorList>
            <person name="Van Velzen R."/>
            <person name="Holmer R."/>
            <person name="Bu F."/>
            <person name="Rutten L."/>
            <person name="Van Zeijl A."/>
            <person name="Liu W."/>
            <person name="Santuari L."/>
            <person name="Cao Q."/>
            <person name="Sharma T."/>
            <person name="Shen D."/>
            <person name="Roswanjaya Y."/>
            <person name="Wardhani T."/>
            <person name="Kalhor M.S."/>
            <person name="Jansen J."/>
            <person name="Van den Hoogen J."/>
            <person name="Gungor B."/>
            <person name="Hartog M."/>
            <person name="Hontelez J."/>
            <person name="Verver J."/>
            <person name="Yang W.-C."/>
            <person name="Schijlen E."/>
            <person name="Repin R."/>
            <person name="Schilthuizen M."/>
            <person name="Schranz E."/>
            <person name="Heidstra R."/>
            <person name="Miyata K."/>
            <person name="Fedorova E."/>
            <person name="Kohlen W."/>
            <person name="Bisseling T."/>
            <person name="Smit S."/>
            <person name="Geurts R."/>
        </authorList>
    </citation>
    <scope>NUCLEOTIDE SEQUENCE [LARGE SCALE GENOMIC DNA]</scope>
    <source>
        <strain evidence="6">cv. RG33-2</strain>
    </source>
</reference>
<feature type="region of interest" description="Disordered" evidence="3">
    <location>
        <begin position="62"/>
        <end position="179"/>
    </location>
</feature>
<feature type="compositionally biased region" description="Basic residues" evidence="3">
    <location>
        <begin position="110"/>
        <end position="122"/>
    </location>
</feature>
<evidence type="ECO:0000313" key="5">
    <source>
        <dbReference type="EMBL" id="POO01508.1"/>
    </source>
</evidence>
<sequence length="269" mass="29806">MAVPLLVSKALELFLQDLCDRTYEITLKRGAKTMNSLHLKQCVHTFNVFDFLKDIVSKVPDLGGSDTAGEDRSVAKRRKVNDGEDNASDEESKKSKLHEAGNHSVGSGRGRGRGRGRPRGRGSRVMERETAAHQDKFEDDPDISKYNDNDDQNLETLDDRAEPEGPKVNVAGDKNAEGPVRNFDLNVDLNENGDLTTLSTPVPVPTLTPPPLPAGLSAKTIPEMKHEEYSYPHPGWSLADVEKMAIDPIQLANLNRRMDEDDEDYDEEG</sequence>
<evidence type="ECO:0000259" key="4">
    <source>
        <dbReference type="Pfam" id="PF00808"/>
    </source>
</evidence>
<name>A0A2P5FUN7_TREOI</name>
<evidence type="ECO:0000313" key="6">
    <source>
        <dbReference type="Proteomes" id="UP000237000"/>
    </source>
</evidence>
<dbReference type="STRING" id="63057.A0A2P5FUN7"/>
<dbReference type="InterPro" id="IPR009072">
    <property type="entry name" value="Histone-fold"/>
</dbReference>
<evidence type="ECO:0000256" key="1">
    <source>
        <dbReference type="ARBA" id="ARBA00004123"/>
    </source>
</evidence>
<accession>A0A2P5FUN7</accession>
<organism evidence="5 6">
    <name type="scientific">Trema orientale</name>
    <name type="common">Charcoal tree</name>
    <name type="synonym">Celtis orientalis</name>
    <dbReference type="NCBI Taxonomy" id="63057"/>
    <lineage>
        <taxon>Eukaryota</taxon>
        <taxon>Viridiplantae</taxon>
        <taxon>Streptophyta</taxon>
        <taxon>Embryophyta</taxon>
        <taxon>Tracheophyta</taxon>
        <taxon>Spermatophyta</taxon>
        <taxon>Magnoliopsida</taxon>
        <taxon>eudicotyledons</taxon>
        <taxon>Gunneridae</taxon>
        <taxon>Pentapetalae</taxon>
        <taxon>rosids</taxon>
        <taxon>fabids</taxon>
        <taxon>Rosales</taxon>
        <taxon>Cannabaceae</taxon>
        <taxon>Trema</taxon>
    </lineage>
</organism>
<keyword evidence="6" id="KW-1185">Reference proteome</keyword>
<dbReference type="PANTHER" id="PTHR10252:SF98">
    <property type="entry name" value="TRANSCRIPTION FACTOR CBF_NF-Y_ARCHAEAL HISTONE DOMAIN-CONTAINING PROTEIN"/>
    <property type="match status" value="1"/>
</dbReference>
<dbReference type="AlphaFoldDB" id="A0A2P5FUN7"/>
<dbReference type="GO" id="GO:0016251">
    <property type="term" value="F:RNA polymerase II general transcription initiation factor activity"/>
    <property type="evidence" value="ECO:0007669"/>
    <property type="project" value="TreeGrafter"/>
</dbReference>
<dbReference type="GO" id="GO:0001046">
    <property type="term" value="F:core promoter sequence-specific DNA binding"/>
    <property type="evidence" value="ECO:0007669"/>
    <property type="project" value="TreeGrafter"/>
</dbReference>
<dbReference type="OrthoDB" id="653904at2759"/>
<feature type="domain" description="Transcription factor CBF/NF-Y/archaeal histone" evidence="4">
    <location>
        <begin position="3"/>
        <end position="43"/>
    </location>
</feature>
<comment type="caution">
    <text evidence="5">The sequence shown here is derived from an EMBL/GenBank/DDBJ whole genome shotgun (WGS) entry which is preliminary data.</text>
</comment>
<protein>
    <submittedName>
        <fullName evidence="5">Transcription initiation factor</fullName>
    </submittedName>
</protein>
<keyword evidence="2" id="KW-0539">Nucleus</keyword>
<gene>
    <name evidence="5" type="ORF">TorRG33x02_028150</name>
</gene>
<comment type="subcellular location">
    <subcellularLocation>
        <location evidence="1">Nucleus</location>
    </subcellularLocation>
</comment>
<dbReference type="SUPFAM" id="SSF47113">
    <property type="entry name" value="Histone-fold"/>
    <property type="match status" value="1"/>
</dbReference>
<evidence type="ECO:0000256" key="2">
    <source>
        <dbReference type="ARBA" id="ARBA00023242"/>
    </source>
</evidence>